<keyword evidence="1" id="KW-0472">Membrane</keyword>
<gene>
    <name evidence="2" type="ORF">CLOSYM_00995</name>
</gene>
<evidence type="ECO:0000313" key="3">
    <source>
        <dbReference type="Proteomes" id="UP000016491"/>
    </source>
</evidence>
<proteinExistence type="predicted"/>
<feature type="transmembrane region" description="Helical" evidence="1">
    <location>
        <begin position="43"/>
        <end position="61"/>
    </location>
</feature>
<dbReference type="Proteomes" id="UP000016491">
    <property type="component" value="Unassembled WGS sequence"/>
</dbReference>
<dbReference type="EMBL" id="AWSU01000080">
    <property type="protein sequence ID" value="ERI79260.1"/>
    <property type="molecule type" value="Genomic_DNA"/>
</dbReference>
<keyword evidence="1" id="KW-1133">Transmembrane helix</keyword>
<dbReference type="AlphaFoldDB" id="A0ABC9U1E3"/>
<organism evidence="2 3">
    <name type="scientific">[Clostridium] symbiosum ATCC 14940</name>
    <dbReference type="NCBI Taxonomy" id="411472"/>
    <lineage>
        <taxon>Bacteria</taxon>
        <taxon>Bacillati</taxon>
        <taxon>Bacillota</taxon>
        <taxon>Clostridia</taxon>
        <taxon>Lachnospirales</taxon>
        <taxon>Lachnospiraceae</taxon>
        <taxon>Otoolea</taxon>
    </lineage>
</organism>
<evidence type="ECO:0000313" key="2">
    <source>
        <dbReference type="EMBL" id="ERI79260.1"/>
    </source>
</evidence>
<protein>
    <submittedName>
        <fullName evidence="2">Uncharacterized protein</fullName>
    </submittedName>
</protein>
<sequence length="62" mass="7138">MEFTACGMPSLFRVNMTFRCNSSDSMNCYILFFSGPRFLRFSLPFYLSDAIIATSAVIFLWC</sequence>
<comment type="caution">
    <text evidence="2">The sequence shown here is derived from an EMBL/GenBank/DDBJ whole genome shotgun (WGS) entry which is preliminary data.</text>
</comment>
<reference evidence="2 3" key="1">
    <citation type="submission" date="2013-07" db="EMBL/GenBank/DDBJ databases">
        <authorList>
            <person name="Weinstock G."/>
            <person name="Sodergren E."/>
            <person name="Wylie T."/>
            <person name="Fulton L."/>
            <person name="Fulton R."/>
            <person name="Fronick C."/>
            <person name="O'Laughlin M."/>
            <person name="Godfrey J."/>
            <person name="Miner T."/>
            <person name="Herter B."/>
            <person name="Appelbaum E."/>
            <person name="Cordes M."/>
            <person name="Lek S."/>
            <person name="Wollam A."/>
            <person name="Pepin K.H."/>
            <person name="Palsikar V.B."/>
            <person name="Mitreva M."/>
            <person name="Wilson R.K."/>
        </authorList>
    </citation>
    <scope>NUCLEOTIDE SEQUENCE [LARGE SCALE GENOMIC DNA]</scope>
    <source>
        <strain evidence="2 3">ATCC 14940</strain>
    </source>
</reference>
<keyword evidence="1" id="KW-0812">Transmembrane</keyword>
<name>A0ABC9U1E3_CLOSY</name>
<accession>A0ABC9U1E3</accession>
<evidence type="ECO:0000256" key="1">
    <source>
        <dbReference type="SAM" id="Phobius"/>
    </source>
</evidence>